<dbReference type="GO" id="GO:0016787">
    <property type="term" value="F:hydrolase activity"/>
    <property type="evidence" value="ECO:0007669"/>
    <property type="project" value="UniProtKB-KW"/>
</dbReference>
<dbReference type="AlphaFoldDB" id="A0A1W1CXN9"/>
<dbReference type="InterPro" id="IPR014001">
    <property type="entry name" value="Helicase_ATP-bd"/>
</dbReference>
<dbReference type="PROSITE" id="PS51192">
    <property type="entry name" value="HELICASE_ATP_BIND_1"/>
    <property type="match status" value="1"/>
</dbReference>
<keyword evidence="6" id="KW-0067">ATP-binding</keyword>
<dbReference type="Pfam" id="PF00270">
    <property type="entry name" value="DEAD"/>
    <property type="match status" value="1"/>
</dbReference>
<evidence type="ECO:0000256" key="4">
    <source>
        <dbReference type="ARBA" id="ARBA00022801"/>
    </source>
</evidence>
<keyword evidence="7" id="KW-0238">DNA-binding</keyword>
<dbReference type="PANTHER" id="PTHR47964:SF1">
    <property type="entry name" value="ATP-DEPENDENT DNA HELICASE HOMOLOG RECG, CHLOROPLASTIC"/>
    <property type="match status" value="1"/>
</dbReference>
<sequence>MYQSNIYEYLETLSEDKLLICNDDKEAIQVRDVAVLLGFDTFVLPDLRVTVGEDLRAYAEDVQLLFLQLASFYHSTKKKVLVSPLRTLLIPFPKAEYFSSQTIEFGETLNLQAFKERLYQWGYHFTDIAAQRGEVSFRGDILDIYPIDADKPYRISLFDEEVETIQHYDEGTQKRVSEELEALTFTPAFLALEKEEHEALKNRCERSSYDTFVKDIDSLGLWHLDDLGQSALEQFSGVWATNLDDELKEVYELTEPLVPRKSFLLPAIPEGSKYRDLEAVNPNKLLESHKEKKITIIAKNESIVRGSTFDWGQVIHDSSQSDKSFDRGQVIHDSSQSDKSQITRPLVEFVYQEGIVNLLGSDRLILSLNKPLKRKKVKKASIVLDELKPGDYVVHENHGVGIFKGIEKREILGSLSEFVVIFYQNEDALLIPVSSLETIDRYVAEGGALPVLDRMGKASFKKLKAKVKEKLFAIASQIINLSAQRHLKKGIKLKRNMEEHAIFMSEAGFVHTQDQERAINDMLDDMSSGKMMDRLLSADVGFGKTEVAMNGMFVAVKNGYQAMMIAPTTLLSSQHYKSLKERFYDHGIKVAKLDRFTTAKEKTLTLRGLEEGTIDIVVGTHALLKAKFKNLALVVIDEEHKFGVKQKEALKEIAIDVHLLSMSATPIPRSLNLALSDVKSFSEILTPPTERLGVRTFVKSYDDKVIKEAILREMRRGGQIFYVFNSIAGIEEKKKVLLEILPKLRIAVLHSKISAKETEDEMMKFEDGEYDVLLSTSIVESGIHMPHANTMIVDGADNFGIADLHQLRGRVGRGGKEGYCYFMVTDKERLTDNAKRRLLALESHSDLGSGAVLAFHDLEIRGGGNIIGEAQSGHIKQIGYSLYLRMLEDAIKELSGQDKEVAHNIDMKLSVDAYLNEELIEEDRLRLELYRRLSLCETTGEVYEIEAEIADRFGKLDTITRQFIDVIVMKVLAREKGISKVSSYGENVFIEFRKEGLERVQLKSNSKDDDDIIATAMGYLKK</sequence>
<dbReference type="InterPro" id="IPR005118">
    <property type="entry name" value="TRCF_C"/>
</dbReference>
<dbReference type="SMART" id="SM01058">
    <property type="entry name" value="CarD_TRCF"/>
    <property type="match status" value="1"/>
</dbReference>
<dbReference type="PANTHER" id="PTHR47964">
    <property type="entry name" value="ATP-DEPENDENT DNA HELICASE HOMOLOG RECG, CHLOROPLASTIC"/>
    <property type="match status" value="1"/>
</dbReference>
<keyword evidence="1" id="KW-0963">Cytoplasm</keyword>
<dbReference type="Pfam" id="PF03461">
    <property type="entry name" value="TRCF"/>
    <property type="match status" value="1"/>
</dbReference>
<dbReference type="EMBL" id="FPHI01000052">
    <property type="protein sequence ID" value="SFV70564.1"/>
    <property type="molecule type" value="Genomic_DNA"/>
</dbReference>
<organism evidence="11">
    <name type="scientific">hydrothermal vent metagenome</name>
    <dbReference type="NCBI Taxonomy" id="652676"/>
    <lineage>
        <taxon>unclassified sequences</taxon>
        <taxon>metagenomes</taxon>
        <taxon>ecological metagenomes</taxon>
    </lineage>
</organism>
<dbReference type="SUPFAM" id="SSF141259">
    <property type="entry name" value="CarD-like"/>
    <property type="match status" value="1"/>
</dbReference>
<keyword evidence="8" id="KW-0234">DNA repair</keyword>
<dbReference type="Gene3D" id="3.40.50.300">
    <property type="entry name" value="P-loop containing nucleotide triphosphate hydrolases"/>
    <property type="match status" value="2"/>
</dbReference>
<evidence type="ECO:0000259" key="10">
    <source>
        <dbReference type="PROSITE" id="PS51194"/>
    </source>
</evidence>
<dbReference type="InterPro" id="IPR003711">
    <property type="entry name" value="CarD-like/TRCF_RID"/>
</dbReference>
<dbReference type="InterPro" id="IPR001650">
    <property type="entry name" value="Helicase_C-like"/>
</dbReference>
<dbReference type="InterPro" id="IPR011545">
    <property type="entry name" value="DEAD/DEAH_box_helicase_dom"/>
</dbReference>
<dbReference type="PROSITE" id="PS51194">
    <property type="entry name" value="HELICASE_CTER"/>
    <property type="match status" value="1"/>
</dbReference>
<name>A0A1W1CXN9_9ZZZZ</name>
<dbReference type="InterPro" id="IPR027417">
    <property type="entry name" value="P-loop_NTPase"/>
</dbReference>
<evidence type="ECO:0000256" key="3">
    <source>
        <dbReference type="ARBA" id="ARBA00022763"/>
    </source>
</evidence>
<evidence type="ECO:0000256" key="8">
    <source>
        <dbReference type="ARBA" id="ARBA00023204"/>
    </source>
</evidence>
<dbReference type="Gene3D" id="3.30.2060.10">
    <property type="entry name" value="Penicillin-binding protein 1b domain"/>
    <property type="match status" value="1"/>
</dbReference>
<dbReference type="InterPro" id="IPR047112">
    <property type="entry name" value="RecG/Mfd"/>
</dbReference>
<evidence type="ECO:0000256" key="1">
    <source>
        <dbReference type="ARBA" id="ARBA00022490"/>
    </source>
</evidence>
<dbReference type="NCBIfam" id="TIGR00580">
    <property type="entry name" value="mfd"/>
    <property type="match status" value="1"/>
</dbReference>
<keyword evidence="3" id="KW-0227">DNA damage</keyword>
<keyword evidence="2" id="KW-0547">Nucleotide-binding</keyword>
<dbReference type="Pfam" id="PF00271">
    <property type="entry name" value="Helicase_C"/>
    <property type="match status" value="1"/>
</dbReference>
<dbReference type="Pfam" id="PF02559">
    <property type="entry name" value="CarD_TRCF_RID"/>
    <property type="match status" value="1"/>
</dbReference>
<protein>
    <submittedName>
        <fullName evidence="11">Transcription-repair coupling factor</fullName>
    </submittedName>
</protein>
<evidence type="ECO:0000256" key="6">
    <source>
        <dbReference type="ARBA" id="ARBA00022840"/>
    </source>
</evidence>
<feature type="domain" description="Helicase ATP-binding" evidence="9">
    <location>
        <begin position="525"/>
        <end position="684"/>
    </location>
</feature>
<dbReference type="InterPro" id="IPR004576">
    <property type="entry name" value="Mfd"/>
</dbReference>
<accession>A0A1W1CXN9</accession>
<dbReference type="Pfam" id="PF17757">
    <property type="entry name" value="UvrB_inter"/>
    <property type="match status" value="1"/>
</dbReference>
<dbReference type="SMART" id="SM00490">
    <property type="entry name" value="HELICc"/>
    <property type="match status" value="1"/>
</dbReference>
<dbReference type="InterPro" id="IPR041471">
    <property type="entry name" value="UvrB_inter"/>
</dbReference>
<reference evidence="11" key="1">
    <citation type="submission" date="2016-10" db="EMBL/GenBank/DDBJ databases">
        <authorList>
            <person name="de Groot N.N."/>
        </authorList>
    </citation>
    <scope>NUCLEOTIDE SEQUENCE</scope>
</reference>
<evidence type="ECO:0000259" key="9">
    <source>
        <dbReference type="PROSITE" id="PS51192"/>
    </source>
</evidence>
<feature type="domain" description="Helicase C-terminal" evidence="10">
    <location>
        <begin position="705"/>
        <end position="859"/>
    </location>
</feature>
<evidence type="ECO:0000313" key="11">
    <source>
        <dbReference type="EMBL" id="SFV70564.1"/>
    </source>
</evidence>
<dbReference type="SUPFAM" id="SSF143517">
    <property type="entry name" value="TRCF domain-like"/>
    <property type="match status" value="1"/>
</dbReference>
<dbReference type="InterPro" id="IPR037235">
    <property type="entry name" value="TRCF-like_C_D7"/>
</dbReference>
<evidence type="ECO:0000256" key="2">
    <source>
        <dbReference type="ARBA" id="ARBA00022741"/>
    </source>
</evidence>
<dbReference type="Gene3D" id="2.40.10.170">
    <property type="match status" value="1"/>
</dbReference>
<proteinExistence type="inferred from homology"/>
<dbReference type="SMART" id="SM00487">
    <property type="entry name" value="DEXDc"/>
    <property type="match status" value="1"/>
</dbReference>
<dbReference type="GO" id="GO:0006281">
    <property type="term" value="P:DNA repair"/>
    <property type="evidence" value="ECO:0007669"/>
    <property type="project" value="UniProtKB-KW"/>
</dbReference>
<dbReference type="SMART" id="SM00982">
    <property type="entry name" value="TRCF"/>
    <property type="match status" value="1"/>
</dbReference>
<dbReference type="InterPro" id="IPR036101">
    <property type="entry name" value="CarD-like/TRCF_RID_sf"/>
</dbReference>
<evidence type="ECO:0000256" key="5">
    <source>
        <dbReference type="ARBA" id="ARBA00022806"/>
    </source>
</evidence>
<dbReference type="HAMAP" id="MF_00969">
    <property type="entry name" value="TRCF"/>
    <property type="match status" value="1"/>
</dbReference>
<dbReference type="GO" id="GO:0003678">
    <property type="term" value="F:DNA helicase activity"/>
    <property type="evidence" value="ECO:0007669"/>
    <property type="project" value="TreeGrafter"/>
</dbReference>
<dbReference type="SUPFAM" id="SSF52540">
    <property type="entry name" value="P-loop containing nucleoside triphosphate hydrolases"/>
    <property type="match status" value="2"/>
</dbReference>
<dbReference type="GO" id="GO:0003684">
    <property type="term" value="F:damaged DNA binding"/>
    <property type="evidence" value="ECO:0007669"/>
    <property type="project" value="InterPro"/>
</dbReference>
<keyword evidence="4" id="KW-0378">Hydrolase</keyword>
<dbReference type="Gene3D" id="3.90.1150.50">
    <property type="entry name" value="Transcription-repair-coupling factor, D7 domain"/>
    <property type="match status" value="1"/>
</dbReference>
<dbReference type="GO" id="GO:0005524">
    <property type="term" value="F:ATP binding"/>
    <property type="evidence" value="ECO:0007669"/>
    <property type="project" value="UniProtKB-KW"/>
</dbReference>
<gene>
    <name evidence="11" type="ORF">MNB_SV-3-397</name>
</gene>
<evidence type="ECO:0000256" key="7">
    <source>
        <dbReference type="ARBA" id="ARBA00023125"/>
    </source>
</evidence>
<keyword evidence="5" id="KW-0347">Helicase</keyword>